<name>A0ABD4X4Q0_9RHOB</name>
<evidence type="ECO:0000313" key="1">
    <source>
        <dbReference type="EMBL" id="MDE4164167.1"/>
    </source>
</evidence>
<dbReference type="Pfam" id="PF13704">
    <property type="entry name" value="Glyco_tranf_2_4"/>
    <property type="match status" value="1"/>
</dbReference>
<accession>A0ABD4X4Q0</accession>
<comment type="caution">
    <text evidence="1">The sequence shown here is derived from an EMBL/GenBank/DDBJ whole genome shotgun (WGS) entry which is preliminary data.</text>
</comment>
<gene>
    <name evidence="1" type="ORF">PXK24_00565</name>
</gene>
<dbReference type="Proteomes" id="UP001218364">
    <property type="component" value="Unassembled WGS sequence"/>
</dbReference>
<sequence length="318" mass="36164">MTHSPTQTWGIVSTIKAEAKEVLNFAAYHLDAGAHRLFLYLDAPCPEARDLLARHPKIRVFDCDDASWAQRRKGGKPDKHQVRQTLNATRAYRRQTKGLDWLIHMDVDEFLWSKEPLSQVLARQPETALCARAYPIESLAGGDGSAFKTQIPRGSDRGARAGQLYPTYGEHLLSGFLSHTQGKLFVRPGVEEGKLRIHNFFVDGEENPSQVVLPDVDLCHLHARDWDSWLSHYSYRLKQGSYRSELKPARPRDKGGINLHELLSAIEAEQGTNGLRDFFNETCADSPELRTRLEQEGCLRIRELRLAEKRAKHFPKFA</sequence>
<evidence type="ECO:0000313" key="2">
    <source>
        <dbReference type="Proteomes" id="UP001218364"/>
    </source>
</evidence>
<dbReference type="AlphaFoldDB" id="A0ABD4X4Q0"/>
<dbReference type="EMBL" id="JARCJK010000001">
    <property type="protein sequence ID" value="MDE4164167.1"/>
    <property type="molecule type" value="Genomic_DNA"/>
</dbReference>
<proteinExistence type="predicted"/>
<organism evidence="1 2">
    <name type="scientific">Phaeobacter gallaeciensis</name>
    <dbReference type="NCBI Taxonomy" id="60890"/>
    <lineage>
        <taxon>Bacteria</taxon>
        <taxon>Pseudomonadati</taxon>
        <taxon>Pseudomonadota</taxon>
        <taxon>Alphaproteobacteria</taxon>
        <taxon>Rhodobacterales</taxon>
        <taxon>Roseobacteraceae</taxon>
        <taxon>Phaeobacter</taxon>
    </lineage>
</organism>
<dbReference type="RefSeq" id="WP_065273137.1">
    <property type="nucleotide sequence ID" value="NZ_CP015124.1"/>
</dbReference>
<protein>
    <submittedName>
        <fullName evidence="1">Glycosyltransferase family 2 protein</fullName>
    </submittedName>
</protein>
<reference evidence="1 2" key="1">
    <citation type="submission" date="2023-02" db="EMBL/GenBank/DDBJ databases">
        <title>Population genomics of bacteria associated with diatom.</title>
        <authorList>
            <person name="Xie J."/>
            <person name="Wang H."/>
        </authorList>
    </citation>
    <scope>NUCLEOTIDE SEQUENCE [LARGE SCALE GENOMIC DNA]</scope>
    <source>
        <strain evidence="1 2">PT47_8</strain>
    </source>
</reference>